<evidence type="ECO:0000313" key="4">
    <source>
        <dbReference type="Proteomes" id="UP000291116"/>
    </source>
</evidence>
<keyword evidence="1" id="KW-0175">Coiled coil</keyword>
<organism evidence="3 4">
    <name type="scientific">Pseudo-nitzschia multistriata</name>
    <dbReference type="NCBI Taxonomy" id="183589"/>
    <lineage>
        <taxon>Eukaryota</taxon>
        <taxon>Sar</taxon>
        <taxon>Stramenopiles</taxon>
        <taxon>Ochrophyta</taxon>
        <taxon>Bacillariophyta</taxon>
        <taxon>Bacillariophyceae</taxon>
        <taxon>Bacillariophycidae</taxon>
        <taxon>Bacillariales</taxon>
        <taxon>Bacillariaceae</taxon>
        <taxon>Pseudo-nitzschia</taxon>
    </lineage>
</organism>
<accession>A0A448ZMQ7</accession>
<dbReference type="Proteomes" id="UP000291116">
    <property type="component" value="Unassembled WGS sequence"/>
</dbReference>
<evidence type="ECO:0000313" key="3">
    <source>
        <dbReference type="EMBL" id="VEU43315.1"/>
    </source>
</evidence>
<protein>
    <submittedName>
        <fullName evidence="3">Uncharacterized protein</fullName>
    </submittedName>
</protein>
<feature type="coiled-coil region" evidence="1">
    <location>
        <begin position="108"/>
        <end position="137"/>
    </location>
</feature>
<dbReference type="EMBL" id="CAACVS010000532">
    <property type="protein sequence ID" value="VEU43315.1"/>
    <property type="molecule type" value="Genomic_DNA"/>
</dbReference>
<evidence type="ECO:0000256" key="1">
    <source>
        <dbReference type="SAM" id="Coils"/>
    </source>
</evidence>
<reference evidence="3 4" key="1">
    <citation type="submission" date="2019-01" db="EMBL/GenBank/DDBJ databases">
        <authorList>
            <person name="Ferrante I. M."/>
        </authorList>
    </citation>
    <scope>NUCLEOTIDE SEQUENCE [LARGE SCALE GENOMIC DNA]</scope>
    <source>
        <strain evidence="3 4">B856</strain>
    </source>
</reference>
<feature type="compositionally biased region" description="Polar residues" evidence="2">
    <location>
        <begin position="140"/>
        <end position="153"/>
    </location>
</feature>
<gene>
    <name evidence="3" type="ORF">PSNMU_V1.4_AUG-EV-PASAV3_0102260</name>
</gene>
<feature type="region of interest" description="Disordered" evidence="2">
    <location>
        <begin position="731"/>
        <end position="761"/>
    </location>
</feature>
<feature type="region of interest" description="Disordered" evidence="2">
    <location>
        <begin position="140"/>
        <end position="165"/>
    </location>
</feature>
<evidence type="ECO:0000256" key="2">
    <source>
        <dbReference type="SAM" id="MobiDB-lite"/>
    </source>
</evidence>
<feature type="compositionally biased region" description="Low complexity" evidence="2">
    <location>
        <begin position="480"/>
        <end position="490"/>
    </location>
</feature>
<keyword evidence="4" id="KW-1185">Reference proteome</keyword>
<feature type="region of interest" description="Disordered" evidence="2">
    <location>
        <begin position="467"/>
        <end position="504"/>
    </location>
</feature>
<dbReference type="OrthoDB" id="10685030at2759"/>
<sequence length="761" mass="83568">MFNSYSNSGGNHANGISRSVLQHHLQQKQLQQQQQQQQQQLSIQLQLQQQQQQRQLQLRSQLPDNSFSVSKQNLDRSISERQQNLLEHMRSNDFEQMAKNLKESIEIKRRLESIKNEQQAEANMLRAELQLKAAAIQQQGTKAIHSGGNSSVLPTKRREDERTKPDLSTLAETAVAVATGSVSRRNSIGIGNGNGNGGVGEIGNHAKIGGSGASNERDNQMEQFFERRFSNTGLIGNRIDGLIASRATTTGLMEKTAKPSPRALSNDGITFASSTANSATMDALRRESKGPSSQKLHLENTFKRSLEEIPTGNSTVTPSWYQKASSLDSSAAVSNEQRLQMLRRNSLPPSTSELVQASSLKRRRLLEQKIKEVRDLGIGDAMEQIRKLDTNMKLGALHRPGVPASRPAQLMAKMASAGTNNLYASAPFSLLPQERRSSLASISSLSQERRSSLASISSLSQERRSSLASTSSFPLERRPSLASSVASAPAGTGTNPGMHNRFGSLASNGLRRATVSGRGSLDERAIVLHKLNRLGGGFPMPKVAKRASEGSVVGSKNRIFPIEITPEFNKDIVDLDGSENASKIETDQKEEQIDDRVKYLGKIGGFPMPSLYKNKSVTMDRSRYDDSIPPTEVQSYGIRNSISTHIKNTVNNKSASAPRPPALDGYKQIWRDIRVVVGDDPEVDESLRKEVFARKLHRGEILGKRDDGIAATGNTNGTSDLQTYRQRLSELSHDSNNDDSLDNSSHIQEHPDADLEESIVI</sequence>
<feature type="compositionally biased region" description="Basic and acidic residues" evidence="2">
    <location>
        <begin position="156"/>
        <end position="165"/>
    </location>
</feature>
<dbReference type="AlphaFoldDB" id="A0A448ZMQ7"/>
<name>A0A448ZMQ7_9STRA</name>
<proteinExistence type="predicted"/>